<reference evidence="2 3" key="1">
    <citation type="submission" date="2016-05" db="EMBL/GenBank/DDBJ databases">
        <title>Draft Genome Sequence of Algibacter sp. Strain SK-16 Isolated from the Surface Water of Aburatsubo Inlet.</title>
        <authorList>
            <person name="Wong S.-K."/>
            <person name="Yoshizawa S."/>
            <person name="Nakajima Y."/>
            <person name="Ogura Y."/>
            <person name="Tetsuya H."/>
            <person name="Hamasaki K."/>
        </authorList>
    </citation>
    <scope>NUCLEOTIDE SEQUENCE [LARGE SCALE GENOMIC DNA]</scope>
    <source>
        <strain evidence="2 3">SK-16</strain>
    </source>
</reference>
<evidence type="ECO:0000313" key="2">
    <source>
        <dbReference type="EMBL" id="OEJ98997.1"/>
    </source>
</evidence>
<keyword evidence="1" id="KW-0812">Transmembrane</keyword>
<protein>
    <submittedName>
        <fullName evidence="2">Uncharacterized protein</fullName>
    </submittedName>
</protein>
<comment type="caution">
    <text evidence="2">The sequence shown here is derived from an EMBL/GenBank/DDBJ whole genome shotgun (WGS) entry which is preliminary data.</text>
</comment>
<feature type="transmembrane region" description="Helical" evidence="1">
    <location>
        <begin position="67"/>
        <end position="87"/>
    </location>
</feature>
<name>A0A1E5SIN8_9FLAO</name>
<keyword evidence="1" id="KW-0472">Membrane</keyword>
<evidence type="ECO:0000256" key="1">
    <source>
        <dbReference type="SAM" id="Phobius"/>
    </source>
</evidence>
<feature type="transmembrane region" description="Helical" evidence="1">
    <location>
        <begin position="6"/>
        <end position="29"/>
    </location>
</feature>
<sequence>MFYLILLSIIPISLCCTIVILSTIAPFFWFKKNSRTNKDIFKKYFPFYAIVSFGLCSYGIYESKFGAYLISFFASAFFTTLQTWVLLVNHNKQKRHITTSTKYIQTTKPEDNI</sequence>
<gene>
    <name evidence="2" type="ORF">A8C32_07390</name>
</gene>
<evidence type="ECO:0000313" key="3">
    <source>
        <dbReference type="Proteomes" id="UP000095713"/>
    </source>
</evidence>
<dbReference type="Proteomes" id="UP000095713">
    <property type="component" value="Unassembled WGS sequence"/>
</dbReference>
<proteinExistence type="predicted"/>
<organism evidence="2 3">
    <name type="scientific">Flavivirga aquatica</name>
    <dbReference type="NCBI Taxonomy" id="1849968"/>
    <lineage>
        <taxon>Bacteria</taxon>
        <taxon>Pseudomonadati</taxon>
        <taxon>Bacteroidota</taxon>
        <taxon>Flavobacteriia</taxon>
        <taxon>Flavobacteriales</taxon>
        <taxon>Flavobacteriaceae</taxon>
        <taxon>Flavivirga</taxon>
    </lineage>
</organism>
<dbReference type="EMBL" id="MDJD01000054">
    <property type="protein sequence ID" value="OEJ98997.1"/>
    <property type="molecule type" value="Genomic_DNA"/>
</dbReference>
<dbReference type="STRING" id="1849968.A8C32_07390"/>
<dbReference type="AlphaFoldDB" id="A0A1E5SIN8"/>
<keyword evidence="3" id="KW-1185">Reference proteome</keyword>
<accession>A0A1E5SIN8</accession>
<keyword evidence="1" id="KW-1133">Transmembrane helix</keyword>
<feature type="transmembrane region" description="Helical" evidence="1">
    <location>
        <begin position="41"/>
        <end position="61"/>
    </location>
</feature>